<dbReference type="Proteomes" id="UP000324585">
    <property type="component" value="Unassembled WGS sequence"/>
</dbReference>
<feature type="domain" description="PWWP" evidence="2">
    <location>
        <begin position="27"/>
        <end position="93"/>
    </location>
</feature>
<dbReference type="SUPFAM" id="SSF63748">
    <property type="entry name" value="Tudor/PWWP/MBT"/>
    <property type="match status" value="1"/>
</dbReference>
<dbReference type="InterPro" id="IPR000313">
    <property type="entry name" value="PWWP_dom"/>
</dbReference>
<dbReference type="Pfam" id="PF00855">
    <property type="entry name" value="PWWP"/>
    <property type="match status" value="1"/>
</dbReference>
<evidence type="ECO:0000256" key="1">
    <source>
        <dbReference type="SAM" id="MobiDB-lite"/>
    </source>
</evidence>
<reference evidence="4" key="1">
    <citation type="journal article" date="2019" name="Nat. Commun.">
        <title>Expansion of phycobilisome linker gene families in mesophilic red algae.</title>
        <authorList>
            <person name="Lee J."/>
            <person name="Kim D."/>
            <person name="Bhattacharya D."/>
            <person name="Yoon H.S."/>
        </authorList>
    </citation>
    <scope>NUCLEOTIDE SEQUENCE [LARGE SCALE GENOMIC DNA]</scope>
    <source>
        <strain evidence="4">CCMP 1328</strain>
    </source>
</reference>
<sequence>MEMDGPPAYSKVLGPMADSDRKVDLWYGQIVWVLFDQYPWWPARLLDTMFSATGEDLEQARWKHQGKFYVVFYNDNGAGAWVAPTDMRPMSIQSLKDYDVSSVEESLRKQVDGAIREALEFCNKMCASVYDAQVLEYAKCTQKHFGYESHSRLGNTYYSNVHYVDNKRPRESDIVAAVPISPKRALRHFKREAAMLSESSPRRTVGRPSQDIPVSTRRSRQAPISSERPARSATSSPPLLPMSGSHGVARVAINGQQMPPRKRGRPPGSVQQMARAAQQQATLQPHLISNAAHQQQQTVLHMRGRGLNLASEVHEYVPEKAVEELSALEERIQVLESMVQKVGSSPPEGETWPPVSELPFNSLLFLNSLARNVPKAGVLEEAAKNEHLPLDRGLAIAIEELCQISEQFLEEQRARSSTSSDIKRLVDSIVADSAKNSALYQSILASLVLQAASW</sequence>
<gene>
    <name evidence="3" type="ORF">FVE85_9277</name>
</gene>
<dbReference type="Gene3D" id="2.30.30.140">
    <property type="match status" value="1"/>
</dbReference>
<evidence type="ECO:0000313" key="3">
    <source>
        <dbReference type="EMBL" id="KAA8493005.1"/>
    </source>
</evidence>
<comment type="caution">
    <text evidence="3">The sequence shown here is derived from an EMBL/GenBank/DDBJ whole genome shotgun (WGS) entry which is preliminary data.</text>
</comment>
<dbReference type="PROSITE" id="PS50812">
    <property type="entry name" value="PWWP"/>
    <property type="match status" value="1"/>
</dbReference>
<dbReference type="EMBL" id="VRMN01000008">
    <property type="protein sequence ID" value="KAA8493005.1"/>
    <property type="molecule type" value="Genomic_DNA"/>
</dbReference>
<accession>A0A5J4YP82</accession>
<organism evidence="3 4">
    <name type="scientific">Porphyridium purpureum</name>
    <name type="common">Red alga</name>
    <name type="synonym">Porphyridium cruentum</name>
    <dbReference type="NCBI Taxonomy" id="35688"/>
    <lineage>
        <taxon>Eukaryota</taxon>
        <taxon>Rhodophyta</taxon>
        <taxon>Bangiophyceae</taxon>
        <taxon>Porphyridiales</taxon>
        <taxon>Porphyridiaceae</taxon>
        <taxon>Porphyridium</taxon>
    </lineage>
</organism>
<dbReference type="AlphaFoldDB" id="A0A5J4YP82"/>
<feature type="region of interest" description="Disordered" evidence="1">
    <location>
        <begin position="193"/>
        <end position="281"/>
    </location>
</feature>
<evidence type="ECO:0000313" key="4">
    <source>
        <dbReference type="Proteomes" id="UP000324585"/>
    </source>
</evidence>
<name>A0A5J4YP82_PORPP</name>
<protein>
    <recommendedName>
        <fullName evidence="2">PWWP domain-containing protein</fullName>
    </recommendedName>
</protein>
<dbReference type="CDD" id="cd05162">
    <property type="entry name" value="PWWP"/>
    <property type="match status" value="1"/>
</dbReference>
<evidence type="ECO:0000259" key="2">
    <source>
        <dbReference type="PROSITE" id="PS50812"/>
    </source>
</evidence>
<feature type="compositionally biased region" description="Low complexity" evidence="1">
    <location>
        <begin position="271"/>
        <end position="281"/>
    </location>
</feature>
<proteinExistence type="predicted"/>
<dbReference type="OrthoDB" id="62853at2759"/>
<keyword evidence="4" id="KW-1185">Reference proteome</keyword>